<dbReference type="PROSITE" id="PS50109">
    <property type="entry name" value="HIS_KIN"/>
    <property type="match status" value="1"/>
</dbReference>
<dbReference type="SMART" id="SM00387">
    <property type="entry name" value="HATPase_c"/>
    <property type="match status" value="1"/>
</dbReference>
<dbReference type="SUPFAM" id="SSF55785">
    <property type="entry name" value="PYP-like sensor domain (PAS domain)"/>
    <property type="match status" value="1"/>
</dbReference>
<dbReference type="Gene3D" id="3.30.565.10">
    <property type="entry name" value="Histidine kinase-like ATPase, C-terminal domain"/>
    <property type="match status" value="1"/>
</dbReference>
<dbReference type="SUPFAM" id="SSF47384">
    <property type="entry name" value="Homodimeric domain of signal transducing histidine kinase"/>
    <property type="match status" value="1"/>
</dbReference>
<dbReference type="STRING" id="1317125.SAMN05444128_0446"/>
<name>A0A1R3WIR3_9BACT</name>
<accession>A0A1R3WIR3</accession>
<reference evidence="6" key="1">
    <citation type="submission" date="2017-01" db="EMBL/GenBank/DDBJ databases">
        <authorList>
            <person name="Varghese N."/>
            <person name="Submissions S."/>
        </authorList>
    </citation>
    <scope>NUCLEOTIDE SEQUENCE [LARGE SCALE GENOMIC DNA]</scope>
    <source>
        <strain evidence="6">LP100</strain>
    </source>
</reference>
<dbReference type="PANTHER" id="PTHR43547:SF2">
    <property type="entry name" value="HYBRID SIGNAL TRANSDUCTION HISTIDINE KINASE C"/>
    <property type="match status" value="1"/>
</dbReference>
<dbReference type="InterPro" id="IPR003594">
    <property type="entry name" value="HATPase_dom"/>
</dbReference>
<evidence type="ECO:0000256" key="1">
    <source>
        <dbReference type="ARBA" id="ARBA00000085"/>
    </source>
</evidence>
<dbReference type="EC" id="2.7.13.3" evidence="2"/>
<keyword evidence="5" id="KW-0418">Kinase</keyword>
<dbReference type="Pfam" id="PF02518">
    <property type="entry name" value="HATPase_c"/>
    <property type="match status" value="1"/>
</dbReference>
<dbReference type="Pfam" id="PF00512">
    <property type="entry name" value="HisKA"/>
    <property type="match status" value="1"/>
</dbReference>
<dbReference type="PRINTS" id="PR00344">
    <property type="entry name" value="BCTRLSENSOR"/>
</dbReference>
<dbReference type="CDD" id="cd00075">
    <property type="entry name" value="HATPase"/>
    <property type="match status" value="1"/>
</dbReference>
<dbReference type="InterPro" id="IPR004358">
    <property type="entry name" value="Sig_transdc_His_kin-like_C"/>
</dbReference>
<feature type="domain" description="Histidine kinase" evidence="4">
    <location>
        <begin position="140"/>
        <end position="358"/>
    </location>
</feature>
<dbReference type="EMBL" id="FTPP01000001">
    <property type="protein sequence ID" value="SIT77144.1"/>
    <property type="molecule type" value="Genomic_DNA"/>
</dbReference>
<dbReference type="InterPro" id="IPR036890">
    <property type="entry name" value="HATPase_C_sf"/>
</dbReference>
<dbReference type="Gene3D" id="3.30.450.20">
    <property type="entry name" value="PAS domain"/>
    <property type="match status" value="1"/>
</dbReference>
<dbReference type="RefSeq" id="WP_076665870.1">
    <property type="nucleotide sequence ID" value="NZ_FTPP01000001.1"/>
</dbReference>
<evidence type="ECO:0000313" key="6">
    <source>
        <dbReference type="Proteomes" id="UP000187181"/>
    </source>
</evidence>
<dbReference type="OrthoDB" id="9757990at2"/>
<dbReference type="InterPro" id="IPR036097">
    <property type="entry name" value="HisK_dim/P_sf"/>
</dbReference>
<dbReference type="InterPro" id="IPR035965">
    <property type="entry name" value="PAS-like_dom_sf"/>
</dbReference>
<comment type="catalytic activity">
    <reaction evidence="1">
        <text>ATP + protein L-histidine = ADP + protein N-phospho-L-histidine.</text>
        <dbReference type="EC" id="2.7.13.3"/>
    </reaction>
</comment>
<dbReference type="SMART" id="SM00388">
    <property type="entry name" value="HisKA"/>
    <property type="match status" value="1"/>
</dbReference>
<keyword evidence="5" id="KW-0808">Transferase</keyword>
<dbReference type="AlphaFoldDB" id="A0A1R3WIR3"/>
<dbReference type="Proteomes" id="UP000187181">
    <property type="component" value="Unassembled WGS sequence"/>
</dbReference>
<keyword evidence="3" id="KW-0597">Phosphoprotein</keyword>
<keyword evidence="6" id="KW-1185">Reference proteome</keyword>
<protein>
    <recommendedName>
        <fullName evidence="2">histidine kinase</fullName>
        <ecNumber evidence="2">2.7.13.3</ecNumber>
    </recommendedName>
</protein>
<evidence type="ECO:0000256" key="3">
    <source>
        <dbReference type="ARBA" id="ARBA00022553"/>
    </source>
</evidence>
<sequence>MNQPDILHQIGQQSPKVLFQYNLTEHKFDYLSPAFYEIWEITASQGQELPQRLLDSVVDEDRPALARCWKKLLKGEHVDQIARIEQRGLKRYMRCLAYPIFDGDQQVVALAGMAENVTQQQEFINYLAEFGQRKNSALEMVMHDLRGPLAIVKSVTTLLRQDIQDNKKEELAHYTDIIEKACVQCTNLIQDLLNEEHLKSPEVYVNKSRVNMSEQVRDVVEFYQKGQMVQQQFVLQLPEEPLMVELDLIKFSQILNNLISNSIKFTPSTGTITIQAYQDGEWAVLEHSDSGIGIPEHLLPKVFERRSIASRQGLNGEESRGLGLAIVFELVRLHGGTISVQSQEQEGTSFTIRLPKYGA</sequence>
<dbReference type="SUPFAM" id="SSF55874">
    <property type="entry name" value="ATPase domain of HSP90 chaperone/DNA topoisomerase II/histidine kinase"/>
    <property type="match status" value="1"/>
</dbReference>
<dbReference type="InterPro" id="IPR005467">
    <property type="entry name" value="His_kinase_dom"/>
</dbReference>
<evidence type="ECO:0000256" key="2">
    <source>
        <dbReference type="ARBA" id="ARBA00012438"/>
    </source>
</evidence>
<evidence type="ECO:0000259" key="4">
    <source>
        <dbReference type="PROSITE" id="PS50109"/>
    </source>
</evidence>
<evidence type="ECO:0000313" key="5">
    <source>
        <dbReference type="EMBL" id="SIT77144.1"/>
    </source>
</evidence>
<gene>
    <name evidence="5" type="ORF">SAMN05444128_0446</name>
</gene>
<dbReference type="Gene3D" id="1.10.287.130">
    <property type="match status" value="1"/>
</dbReference>
<organism evidence="5 6">
    <name type="scientific">Pontibacter indicus</name>
    <dbReference type="NCBI Taxonomy" id="1317125"/>
    <lineage>
        <taxon>Bacteria</taxon>
        <taxon>Pseudomonadati</taxon>
        <taxon>Bacteroidota</taxon>
        <taxon>Cytophagia</taxon>
        <taxon>Cytophagales</taxon>
        <taxon>Hymenobacteraceae</taxon>
        <taxon>Pontibacter</taxon>
    </lineage>
</organism>
<dbReference type="CDD" id="cd00082">
    <property type="entry name" value="HisKA"/>
    <property type="match status" value="1"/>
</dbReference>
<dbReference type="InterPro" id="IPR003661">
    <property type="entry name" value="HisK_dim/P_dom"/>
</dbReference>
<dbReference type="GO" id="GO:0000155">
    <property type="term" value="F:phosphorelay sensor kinase activity"/>
    <property type="evidence" value="ECO:0007669"/>
    <property type="project" value="InterPro"/>
</dbReference>
<dbReference type="PANTHER" id="PTHR43547">
    <property type="entry name" value="TWO-COMPONENT HISTIDINE KINASE"/>
    <property type="match status" value="1"/>
</dbReference>
<proteinExistence type="predicted"/>